<keyword evidence="2" id="KW-0547">Nucleotide-binding</keyword>
<accession>A0A2M6R9L0</accession>
<keyword evidence="4" id="KW-0472">Membrane</keyword>
<evidence type="ECO:0000313" key="8">
    <source>
        <dbReference type="Proteomes" id="UP000231162"/>
    </source>
</evidence>
<evidence type="ECO:0000259" key="5">
    <source>
        <dbReference type="Pfam" id="PF02875"/>
    </source>
</evidence>
<dbReference type="Pfam" id="PF02875">
    <property type="entry name" value="Mur_ligase_C"/>
    <property type="match status" value="1"/>
</dbReference>
<reference evidence="8" key="1">
    <citation type="submission" date="2017-09" db="EMBL/GenBank/DDBJ databases">
        <title>Depth-based differentiation of microbial function through sediment-hosted aquifers and enrichment of novel symbionts in the deep terrestrial subsurface.</title>
        <authorList>
            <person name="Probst A.J."/>
            <person name="Ladd B."/>
            <person name="Jarett J.K."/>
            <person name="Geller-Mcgrath D.E."/>
            <person name="Sieber C.M.K."/>
            <person name="Emerson J.B."/>
            <person name="Anantharaman K."/>
            <person name="Thomas B.C."/>
            <person name="Malmstrom R."/>
            <person name="Stieglmeier M."/>
            <person name="Klingl A."/>
            <person name="Woyke T."/>
            <person name="Ryan C.M."/>
            <person name="Banfield J.F."/>
        </authorList>
    </citation>
    <scope>NUCLEOTIDE SEQUENCE [LARGE SCALE GENOMIC DNA]</scope>
</reference>
<feature type="domain" description="Mur ligase C-terminal" evidence="5">
    <location>
        <begin position="238"/>
        <end position="353"/>
    </location>
</feature>
<evidence type="ECO:0008006" key="9">
    <source>
        <dbReference type="Google" id="ProtNLM"/>
    </source>
</evidence>
<evidence type="ECO:0000256" key="1">
    <source>
        <dbReference type="ARBA" id="ARBA00022598"/>
    </source>
</evidence>
<proteinExistence type="predicted"/>
<dbReference type="AlphaFoldDB" id="A0A2M6R9L0"/>
<organism evidence="7 8">
    <name type="scientific">Candidatus Berkelbacteria bacterium CG10_big_fil_rev_8_21_14_0_10_43_14</name>
    <dbReference type="NCBI Taxonomy" id="1974515"/>
    <lineage>
        <taxon>Bacteria</taxon>
        <taxon>Candidatus Berkelbacteria</taxon>
    </lineage>
</organism>
<keyword evidence="3" id="KW-0067">ATP-binding</keyword>
<keyword evidence="4" id="KW-1133">Transmembrane helix</keyword>
<dbReference type="Gene3D" id="3.90.190.20">
    <property type="entry name" value="Mur ligase, C-terminal domain"/>
    <property type="match status" value="1"/>
</dbReference>
<dbReference type="Proteomes" id="UP000231162">
    <property type="component" value="Unassembled WGS sequence"/>
</dbReference>
<evidence type="ECO:0000259" key="6">
    <source>
        <dbReference type="Pfam" id="PF08245"/>
    </source>
</evidence>
<dbReference type="Pfam" id="PF08245">
    <property type="entry name" value="Mur_ligase_M"/>
    <property type="match status" value="1"/>
</dbReference>
<protein>
    <recommendedName>
        <fullName evidence="9">UDP-N-acetylmuramoyl-tripeptide--D-alanyl-D-alanine ligase</fullName>
    </recommendedName>
</protein>
<dbReference type="GO" id="GO:0016881">
    <property type="term" value="F:acid-amino acid ligase activity"/>
    <property type="evidence" value="ECO:0007669"/>
    <property type="project" value="InterPro"/>
</dbReference>
<evidence type="ECO:0000256" key="2">
    <source>
        <dbReference type="ARBA" id="ARBA00022741"/>
    </source>
</evidence>
<dbReference type="InterPro" id="IPR013221">
    <property type="entry name" value="Mur_ligase_cen"/>
</dbReference>
<dbReference type="PANTHER" id="PTHR43024:SF1">
    <property type="entry name" value="UDP-N-ACETYLMURAMOYL-TRIPEPTIDE--D-ALANYL-D-ALANINE LIGASE"/>
    <property type="match status" value="1"/>
</dbReference>
<dbReference type="InterPro" id="IPR051046">
    <property type="entry name" value="MurCDEF_CellWall_CoF430Synth"/>
</dbReference>
<dbReference type="InterPro" id="IPR004101">
    <property type="entry name" value="Mur_ligase_C"/>
</dbReference>
<dbReference type="EMBL" id="PEZX01000010">
    <property type="protein sequence ID" value="PIS07213.1"/>
    <property type="molecule type" value="Genomic_DNA"/>
</dbReference>
<name>A0A2M6R9L0_9BACT</name>
<dbReference type="SUPFAM" id="SSF53244">
    <property type="entry name" value="MurD-like peptide ligases, peptide-binding domain"/>
    <property type="match status" value="1"/>
</dbReference>
<dbReference type="SUPFAM" id="SSF53623">
    <property type="entry name" value="MurD-like peptide ligases, catalytic domain"/>
    <property type="match status" value="1"/>
</dbReference>
<dbReference type="Gene3D" id="3.40.1190.10">
    <property type="entry name" value="Mur-like, catalytic domain"/>
    <property type="match status" value="1"/>
</dbReference>
<dbReference type="PANTHER" id="PTHR43024">
    <property type="entry name" value="UDP-N-ACETYLMURAMOYL-TRIPEPTIDE--D-ALANYL-D-ALANINE LIGASE"/>
    <property type="match status" value="1"/>
</dbReference>
<dbReference type="InterPro" id="IPR036615">
    <property type="entry name" value="Mur_ligase_C_dom_sf"/>
</dbReference>
<evidence type="ECO:0000256" key="3">
    <source>
        <dbReference type="ARBA" id="ARBA00022840"/>
    </source>
</evidence>
<gene>
    <name evidence="7" type="ORF">COT79_00510</name>
</gene>
<dbReference type="GO" id="GO:0005524">
    <property type="term" value="F:ATP binding"/>
    <property type="evidence" value="ECO:0007669"/>
    <property type="project" value="UniProtKB-KW"/>
</dbReference>
<dbReference type="InterPro" id="IPR036565">
    <property type="entry name" value="Mur-like_cat_sf"/>
</dbReference>
<keyword evidence="4" id="KW-0812">Transmembrane</keyword>
<evidence type="ECO:0000313" key="7">
    <source>
        <dbReference type="EMBL" id="PIS07213.1"/>
    </source>
</evidence>
<comment type="caution">
    <text evidence="7">The sequence shown here is derived from an EMBL/GenBank/DDBJ whole genome shotgun (WGS) entry which is preliminary data.</text>
</comment>
<keyword evidence="1" id="KW-0436">Ligase</keyword>
<feature type="domain" description="Mur ligase central" evidence="6">
    <location>
        <begin position="115"/>
        <end position="184"/>
    </location>
</feature>
<evidence type="ECO:0000256" key="4">
    <source>
        <dbReference type="SAM" id="Phobius"/>
    </source>
</evidence>
<sequence length="372" mass="40707">MRKIIYKTVEKIYTLCAQIVLYRHHPTVIAITGSAGKTTTKEIIGSVCARGFGPRNVRVGYGNLGTTTGVPMALLRINISILDLHSGWGGIVLLLLIPVVLIKTAWYIIYPFFPRYVVLEVSADKPGDITFLARYLRPTVSVITNIGSAHLVNFKSRAGVAKEKFTLATYTSPHGHVIASASDAREFTLDTYTRSHIIALQEKGLAFGTRAAREVGLVLGIGTKDIDYGIRHAPKPHGRLDTFVGLRDATIIDSSYNSNPDSAMAVLSYIADHAPKKSRKIAILGDMLELGADAPELHKRVGEFARKHVDLLITVGPLSRAMKADYHADTCDDALSYILNHITSNDTIVIKASHGLHLERIVSALRKENYAT</sequence>
<feature type="transmembrane region" description="Helical" evidence="4">
    <location>
        <begin position="88"/>
        <end position="109"/>
    </location>
</feature>